<reference evidence="8 9" key="1">
    <citation type="submission" date="2024-02" db="EMBL/GenBank/DDBJ databases">
        <authorList>
            <person name="Vignale AGUSTIN F."/>
            <person name="Sosa J E."/>
            <person name="Modenutti C."/>
        </authorList>
    </citation>
    <scope>NUCLEOTIDE SEQUENCE [LARGE SCALE GENOMIC DNA]</scope>
</reference>
<dbReference type="PANTHER" id="PTHR45724">
    <property type="entry name" value="AQUAPORIN NIP2-1"/>
    <property type="match status" value="1"/>
</dbReference>
<comment type="similarity">
    <text evidence="6">Belongs to the MIP/aquaporin (TC 1.A.8) family.</text>
</comment>
<keyword evidence="5 7" id="KW-0472">Membrane</keyword>
<accession>A0ABC8SI61</accession>
<keyword evidence="3 6" id="KW-0812">Transmembrane</keyword>
<dbReference type="InterPro" id="IPR000425">
    <property type="entry name" value="MIP"/>
</dbReference>
<evidence type="ECO:0000256" key="2">
    <source>
        <dbReference type="ARBA" id="ARBA00022448"/>
    </source>
</evidence>
<dbReference type="PANTHER" id="PTHR45724:SF23">
    <property type="entry name" value="AQUAPORIN NIP4-1-RELATED"/>
    <property type="match status" value="1"/>
</dbReference>
<dbReference type="PROSITE" id="PS00221">
    <property type="entry name" value="MIP"/>
    <property type="match status" value="1"/>
</dbReference>
<name>A0ABC8SI61_9AQUA</name>
<evidence type="ECO:0000313" key="8">
    <source>
        <dbReference type="EMBL" id="CAK9154764.1"/>
    </source>
</evidence>
<protein>
    <recommendedName>
        <fullName evidence="10">Aquaporin NIP-type</fullName>
    </recommendedName>
</protein>
<feature type="transmembrane region" description="Helical" evidence="7">
    <location>
        <begin position="66"/>
        <end position="86"/>
    </location>
</feature>
<dbReference type="AlphaFoldDB" id="A0ABC8SI61"/>
<feature type="transmembrane region" description="Helical" evidence="7">
    <location>
        <begin position="117"/>
        <end position="139"/>
    </location>
</feature>
<keyword evidence="2 6" id="KW-0813">Transport</keyword>
<dbReference type="InterPro" id="IPR034294">
    <property type="entry name" value="Aquaporin_transptr"/>
</dbReference>
<proteinExistence type="inferred from homology"/>
<gene>
    <name evidence="8" type="ORF">ILEXP_LOCUS23119</name>
</gene>
<dbReference type="Proteomes" id="UP001642360">
    <property type="component" value="Unassembled WGS sequence"/>
</dbReference>
<dbReference type="Pfam" id="PF00230">
    <property type="entry name" value="MIP"/>
    <property type="match status" value="1"/>
</dbReference>
<evidence type="ECO:0000256" key="6">
    <source>
        <dbReference type="RuleBase" id="RU000477"/>
    </source>
</evidence>
<feature type="transmembrane region" description="Helical" evidence="7">
    <location>
        <begin position="39"/>
        <end position="59"/>
    </location>
</feature>
<evidence type="ECO:0000256" key="5">
    <source>
        <dbReference type="ARBA" id="ARBA00023136"/>
    </source>
</evidence>
<dbReference type="SUPFAM" id="SSF81338">
    <property type="entry name" value="Aquaporin-like"/>
    <property type="match status" value="1"/>
</dbReference>
<organism evidence="8 9">
    <name type="scientific">Ilex paraguariensis</name>
    <name type="common">yerba mate</name>
    <dbReference type="NCBI Taxonomy" id="185542"/>
    <lineage>
        <taxon>Eukaryota</taxon>
        <taxon>Viridiplantae</taxon>
        <taxon>Streptophyta</taxon>
        <taxon>Embryophyta</taxon>
        <taxon>Tracheophyta</taxon>
        <taxon>Spermatophyta</taxon>
        <taxon>Magnoliopsida</taxon>
        <taxon>eudicotyledons</taxon>
        <taxon>Gunneridae</taxon>
        <taxon>Pentapetalae</taxon>
        <taxon>asterids</taxon>
        <taxon>campanulids</taxon>
        <taxon>Aquifoliales</taxon>
        <taxon>Aquifoliaceae</taxon>
        <taxon>Ilex</taxon>
    </lineage>
</organism>
<comment type="caution">
    <text evidence="8">The sequence shown here is derived from an EMBL/GenBank/DDBJ whole genome shotgun (WGS) entry which is preliminary data.</text>
</comment>
<comment type="subcellular location">
    <subcellularLocation>
        <location evidence="1">Membrane</location>
        <topology evidence="1">Multi-pass membrane protein</topology>
    </subcellularLocation>
</comment>
<keyword evidence="4 7" id="KW-1133">Transmembrane helix</keyword>
<dbReference type="PRINTS" id="PR00783">
    <property type="entry name" value="MINTRINSICP"/>
</dbReference>
<dbReference type="EMBL" id="CAUOFW020002580">
    <property type="protein sequence ID" value="CAK9154764.1"/>
    <property type="molecule type" value="Genomic_DNA"/>
</dbReference>
<evidence type="ECO:0008006" key="10">
    <source>
        <dbReference type="Google" id="ProtNLM"/>
    </source>
</evidence>
<evidence type="ECO:0000256" key="1">
    <source>
        <dbReference type="ARBA" id="ARBA00004141"/>
    </source>
</evidence>
<dbReference type="GO" id="GO:0016020">
    <property type="term" value="C:membrane"/>
    <property type="evidence" value="ECO:0007669"/>
    <property type="project" value="UniProtKB-SubCell"/>
</dbReference>
<dbReference type="Gene3D" id="1.20.1080.10">
    <property type="entry name" value="Glycerol uptake facilitator protein"/>
    <property type="match status" value="1"/>
</dbReference>
<evidence type="ECO:0000256" key="3">
    <source>
        <dbReference type="ARBA" id="ARBA00022692"/>
    </source>
</evidence>
<evidence type="ECO:0000313" key="9">
    <source>
        <dbReference type="Proteomes" id="UP001642360"/>
    </source>
</evidence>
<sequence length="272" mass="29383">MTKDIVVIEEGPNSVSYKTANEDSSLCTSTEVVVLTQKVIAEVIGTYFLILIGCGSVVVNKIYDSVTFPGICVAWGLAVMVLVYSVGHISGAHFNPAVTITFTIFRHFPLKQASSLVPLYIVAQLVGSLLASATLCLLFDTKTEDFFGTVPVGSNIQSLAIEFLTSFLLMFVISGVATDSRSPMIVCYVVALRGIFHIRILEALHSSGCPLTTSPGHPPATHLPSDDDPPRHPLATLRFVLRRRSDLPSNNILIGPPVILQRHSNLPLAISR</sequence>
<evidence type="ECO:0000256" key="4">
    <source>
        <dbReference type="ARBA" id="ARBA00022989"/>
    </source>
</evidence>
<feature type="transmembrane region" description="Helical" evidence="7">
    <location>
        <begin position="159"/>
        <end position="177"/>
    </location>
</feature>
<dbReference type="InterPro" id="IPR022357">
    <property type="entry name" value="MIP_CS"/>
</dbReference>
<dbReference type="InterPro" id="IPR023271">
    <property type="entry name" value="Aquaporin-like"/>
</dbReference>
<keyword evidence="9" id="KW-1185">Reference proteome</keyword>
<evidence type="ECO:0000256" key="7">
    <source>
        <dbReference type="SAM" id="Phobius"/>
    </source>
</evidence>